<dbReference type="SUPFAM" id="SSF52540">
    <property type="entry name" value="P-loop containing nucleoside triphosphate hydrolases"/>
    <property type="match status" value="1"/>
</dbReference>
<keyword evidence="5 6" id="KW-0411">Iron-sulfur</keyword>
<dbReference type="GO" id="GO:0140663">
    <property type="term" value="F:ATP-dependent FeS chaperone activity"/>
    <property type="evidence" value="ECO:0007669"/>
    <property type="project" value="InterPro"/>
</dbReference>
<comment type="subunit">
    <text evidence="6">Homodimer.</text>
</comment>
<gene>
    <name evidence="7" type="ORF">SAMN02745784_00070</name>
</gene>
<dbReference type="EMBL" id="FQTY01000001">
    <property type="protein sequence ID" value="SHE27614.1"/>
    <property type="molecule type" value="Genomic_DNA"/>
</dbReference>
<dbReference type="GO" id="GO:0016887">
    <property type="term" value="F:ATP hydrolysis activity"/>
    <property type="evidence" value="ECO:0007669"/>
    <property type="project" value="UniProtKB-UniRule"/>
</dbReference>
<dbReference type="RefSeq" id="WP_072971519.1">
    <property type="nucleotide sequence ID" value="NZ_FQTY01000001.1"/>
</dbReference>
<dbReference type="GO" id="GO:0051539">
    <property type="term" value="F:4 iron, 4 sulfur cluster binding"/>
    <property type="evidence" value="ECO:0007669"/>
    <property type="project" value="TreeGrafter"/>
</dbReference>
<dbReference type="AlphaFoldDB" id="A0A1M4S5Y4"/>
<dbReference type="FunFam" id="3.40.50.300:FF:001119">
    <property type="entry name" value="Iron-sulfur cluster carrier protein"/>
    <property type="match status" value="1"/>
</dbReference>
<comment type="similarity">
    <text evidence="6">Belongs to the Mrp/NBP35 ATP-binding proteins family.</text>
</comment>
<keyword evidence="8" id="KW-1185">Reference proteome</keyword>
<dbReference type="HAMAP" id="MF_02040">
    <property type="entry name" value="Mrp_NBP35"/>
    <property type="match status" value="1"/>
</dbReference>
<reference evidence="8" key="1">
    <citation type="submission" date="2016-11" db="EMBL/GenBank/DDBJ databases">
        <authorList>
            <person name="Varghese N."/>
            <person name="Submissions S."/>
        </authorList>
    </citation>
    <scope>NUCLEOTIDE SEQUENCE [LARGE SCALE GENOMIC DNA]</scope>
    <source>
        <strain evidence="8">DSM 18095</strain>
    </source>
</reference>
<dbReference type="Proteomes" id="UP000184114">
    <property type="component" value="Unassembled WGS sequence"/>
</dbReference>
<dbReference type="GO" id="GO:0005524">
    <property type="term" value="F:ATP binding"/>
    <property type="evidence" value="ECO:0007669"/>
    <property type="project" value="UniProtKB-UniRule"/>
</dbReference>
<keyword evidence="6" id="KW-0378">Hydrolase</keyword>
<accession>A0A1M4S5Y4</accession>
<dbReference type="CDD" id="cd02037">
    <property type="entry name" value="Mrp_NBP35"/>
    <property type="match status" value="1"/>
</dbReference>
<dbReference type="GO" id="GO:0046872">
    <property type="term" value="F:metal ion binding"/>
    <property type="evidence" value="ECO:0007669"/>
    <property type="project" value="UniProtKB-KW"/>
</dbReference>
<dbReference type="Gene3D" id="3.40.50.300">
    <property type="entry name" value="P-loop containing nucleotide triphosphate hydrolases"/>
    <property type="match status" value="1"/>
</dbReference>
<dbReference type="InterPro" id="IPR027417">
    <property type="entry name" value="P-loop_NTPase"/>
</dbReference>
<dbReference type="Pfam" id="PF10609">
    <property type="entry name" value="ParA"/>
    <property type="match status" value="1"/>
</dbReference>
<dbReference type="GO" id="GO:0016226">
    <property type="term" value="P:iron-sulfur cluster assembly"/>
    <property type="evidence" value="ECO:0007669"/>
    <property type="project" value="InterPro"/>
</dbReference>
<evidence type="ECO:0000256" key="1">
    <source>
        <dbReference type="ARBA" id="ARBA00022723"/>
    </source>
</evidence>
<keyword evidence="4 6" id="KW-0408">Iron</keyword>
<evidence type="ECO:0000313" key="8">
    <source>
        <dbReference type="Proteomes" id="UP000184114"/>
    </source>
</evidence>
<organism evidence="7 8">
    <name type="scientific">Tissierella praeacuta DSM 18095</name>
    <dbReference type="NCBI Taxonomy" id="1123404"/>
    <lineage>
        <taxon>Bacteria</taxon>
        <taxon>Bacillati</taxon>
        <taxon>Bacillota</taxon>
        <taxon>Tissierellia</taxon>
        <taxon>Tissierellales</taxon>
        <taxon>Tissierellaceae</taxon>
        <taxon>Tissierella</taxon>
    </lineage>
</organism>
<dbReference type="STRING" id="1123404.SAMN02745784_00070"/>
<dbReference type="InterPro" id="IPR044304">
    <property type="entry name" value="NUBPL-like"/>
</dbReference>
<sequence>MSENCNQNCNTCNVDCSDRKETTMDFLEKSHELSNIKKVIGIVSGKGGVGKSLVTSILASAMNKKGYNTAILDADITGPSIPKAFGIEDKARANKLGWFPVRSKTGINIMSINLLVENDTDPVVWRGPIIASAVKQFWTDVIWGDIDYMFVDMPPGTGDVPLTVFQSIPVDGIIIVTSPQELVSMIVSKAVKMAEMMNIPIIGLVENMSYLKCPDCEKEIKVFGDSHIDEIAKEHNINVLAKMPIDPKLASSCDSGSIETLEVNYLNSISQILDEMEE</sequence>
<name>A0A1M4S5Y4_9FIRM</name>
<keyword evidence="3 6" id="KW-0067">ATP-binding</keyword>
<feature type="binding site" evidence="6">
    <location>
        <begin position="45"/>
        <end position="52"/>
    </location>
    <ligand>
        <name>ATP</name>
        <dbReference type="ChEBI" id="CHEBI:30616"/>
    </ligand>
</feature>
<evidence type="ECO:0000256" key="4">
    <source>
        <dbReference type="ARBA" id="ARBA00023004"/>
    </source>
</evidence>
<protein>
    <recommendedName>
        <fullName evidence="6">Iron-sulfur cluster carrier protein</fullName>
    </recommendedName>
</protein>
<evidence type="ECO:0000256" key="3">
    <source>
        <dbReference type="ARBA" id="ARBA00022840"/>
    </source>
</evidence>
<proteinExistence type="inferred from homology"/>
<comment type="function">
    <text evidence="6">Binds and transfers iron-sulfur (Fe-S) clusters to target apoproteins. Can hydrolyze ATP.</text>
</comment>
<dbReference type="PANTHER" id="PTHR42961">
    <property type="entry name" value="IRON-SULFUR PROTEIN NUBPL"/>
    <property type="match status" value="1"/>
</dbReference>
<evidence type="ECO:0000313" key="7">
    <source>
        <dbReference type="EMBL" id="SHE27614.1"/>
    </source>
</evidence>
<dbReference type="InterPro" id="IPR019591">
    <property type="entry name" value="Mrp/NBP35_ATP-bd"/>
</dbReference>
<evidence type="ECO:0000256" key="2">
    <source>
        <dbReference type="ARBA" id="ARBA00022741"/>
    </source>
</evidence>
<evidence type="ECO:0000256" key="5">
    <source>
        <dbReference type="ARBA" id="ARBA00023014"/>
    </source>
</evidence>
<keyword evidence="2 6" id="KW-0547">Nucleotide-binding</keyword>
<dbReference type="PANTHER" id="PTHR42961:SF2">
    <property type="entry name" value="IRON-SULFUR PROTEIN NUBPL"/>
    <property type="match status" value="1"/>
</dbReference>
<dbReference type="InterPro" id="IPR033756">
    <property type="entry name" value="YlxH/NBP35"/>
</dbReference>
<evidence type="ECO:0000256" key="6">
    <source>
        <dbReference type="HAMAP-Rule" id="MF_02040"/>
    </source>
</evidence>
<keyword evidence="1 6" id="KW-0479">Metal-binding</keyword>